<dbReference type="InterPro" id="IPR020103">
    <property type="entry name" value="PsdUridine_synth_cat_dom_sf"/>
</dbReference>
<evidence type="ECO:0000256" key="4">
    <source>
        <dbReference type="ARBA" id="ARBA00025453"/>
    </source>
</evidence>
<evidence type="ECO:0000256" key="3">
    <source>
        <dbReference type="ARBA" id="ARBA00023235"/>
    </source>
</evidence>
<feature type="region of interest" description="Disordered" evidence="5">
    <location>
        <begin position="1138"/>
        <end position="1166"/>
    </location>
</feature>
<evidence type="ECO:0000256" key="6">
    <source>
        <dbReference type="SAM" id="SignalP"/>
    </source>
</evidence>
<feature type="region of interest" description="Disordered" evidence="5">
    <location>
        <begin position="341"/>
        <end position="365"/>
    </location>
</feature>
<evidence type="ECO:0000259" key="8">
    <source>
        <dbReference type="PROSITE" id="PS50984"/>
    </source>
</evidence>
<dbReference type="EMBL" id="BRXZ01002629">
    <property type="protein sequence ID" value="GMH66760.1"/>
    <property type="molecule type" value="Genomic_DNA"/>
</dbReference>
<feature type="signal peptide" evidence="6">
    <location>
        <begin position="1"/>
        <end position="29"/>
    </location>
</feature>
<dbReference type="PANTHER" id="PTHR10724:SF10">
    <property type="entry name" value="S1 RNA-BINDING DOMAIN-CONTAINING PROTEIN 1"/>
    <property type="match status" value="1"/>
</dbReference>
<feature type="region of interest" description="Disordered" evidence="5">
    <location>
        <begin position="673"/>
        <end position="696"/>
    </location>
</feature>
<dbReference type="GO" id="GO:0009982">
    <property type="term" value="F:pseudouridine synthase activity"/>
    <property type="evidence" value="ECO:0007669"/>
    <property type="project" value="InterPro"/>
</dbReference>
<reference evidence="9" key="1">
    <citation type="submission" date="2022-07" db="EMBL/GenBank/DDBJ databases">
        <title>Genome analysis of Parmales, a sister group of diatoms, reveals the evolutionary specialization of diatoms from phago-mixotrophs to photoautotrophs.</title>
        <authorList>
            <person name="Ban H."/>
            <person name="Sato S."/>
            <person name="Yoshikawa S."/>
            <person name="Kazumasa Y."/>
            <person name="Nakamura Y."/>
            <person name="Ichinomiya M."/>
            <person name="Saitoh K."/>
            <person name="Sato N."/>
            <person name="Blanc-Mathieu R."/>
            <person name="Endo H."/>
            <person name="Kuwata A."/>
            <person name="Ogata H."/>
        </authorList>
    </citation>
    <scope>NUCLEOTIDE SEQUENCE</scope>
</reference>
<gene>
    <name evidence="9" type="ORF">TrRE_jg3236</name>
</gene>
<dbReference type="InterPro" id="IPR020119">
    <property type="entry name" value="PsdUridine_synth_TruD_CS"/>
</dbReference>
<dbReference type="PROSITE" id="PS01268">
    <property type="entry name" value="UPF0024"/>
    <property type="match status" value="1"/>
</dbReference>
<sequence length="1166" mass="125807">MGLGWGGAKLIDTMKLGLASLLLVTGTTAFNVNPQSRAFVANIKSSTSLAFTLCPPGCSGSCCSSPLPTAPHSGSCHCSSCLGGSRSFLPLRMVASETEIPEAVAAADDADASTENAHNVDRPKGDNAAKAKSSKAKKAPISELTAGQELTGKVKTVTSYGAFVDIGYQSDGLLHISRIADDFVSNVEDILAVNQEVNVRVISIDTEKKQVALTMRSVEAEEKAEAENADRRDKRGKRAPRRSGGDRAAQAATATALADSNFDDTKMVEGEVVSTLDFGAFVRFSTADVVEGLTGELDGLVHISALAPKRVENVESIVEVGQKVQVRVKSVDAAAAKVSLSMVSKEDEPAPRQRNNDGGDNKRGPRLEERFAADSMGAADWKESLGNFEQSSFSNNVSKKAPRQLASIGVTNFASVPQFTVDATLKQYASDFKVTEISLDGRTCPVAFPFVSFNEECPEDTGNDVSGSVRLGGGDWEWTEDEAKLLQGKEGRIKMMNSIRLMYQFLLTKTLFEVPAGGEEKTATMTFSPLDFTKKINPRDTSCSAGVSLEKLKEFWSCPFSLPSPTVEGTTTIISLLSPQYGREDNTITSMPPAPPPLHFSLSVSDGCPDRSKLKSKFTKATGGCSKMLKVTWSSKSRDGGGSPVETATVSIDREKWAQGWEKKIAKIRKKIEKEKGPSMAAASSPPPLTSSSTTTMTSSVSYTIPSVTPSITNSLVLALTKESTEHHIMTHSLAKFLGLNSFEAVSTAGMKDTHAVTTQFVTVKASRDKMISIVSEVEKHKGVVEKNGKSGKSVRIKCLGWGEKLNTGDLYGNKFEIRLRDAENSTAVGASLSRPLGEGEVQALRERAERGTFVNYFGEQRIGLAGETFDVGYASWYVGHAIVRQEWEKALTYLCIGRRVINGSRVDVDDREWSRFRRMWIAKDEEGTPVDYAKARDLLGRVSRVQSQPEYTVVAAMAGMEKPNFAAAFRKGMNYENFNLQVRSFQSFVFNCAAGVRAGLGLNVLVGDLIRAGTKGRDGVHVVTEEMLKEGGLSIDDVVLPLPGSHTSYPTNEVKAVYDKWLDGIDFQNAGKNSKEQSFQYTKGTYREFLSKARDVKVQQEGRDLVFEFGLSKGCFATMFLREVLGKMEGGWGEGESIGLGGGGGGGGGGVEGGEVKRRKVEVEG</sequence>
<dbReference type="PANTHER" id="PTHR10724">
    <property type="entry name" value="30S RIBOSOMAL PROTEIN S1"/>
    <property type="match status" value="1"/>
</dbReference>
<dbReference type="GO" id="GO:0003729">
    <property type="term" value="F:mRNA binding"/>
    <property type="evidence" value="ECO:0007669"/>
    <property type="project" value="UniProtKB-ARBA"/>
</dbReference>
<dbReference type="SUPFAM" id="SSF50249">
    <property type="entry name" value="Nucleic acid-binding proteins"/>
    <property type="match status" value="2"/>
</dbReference>
<dbReference type="Gene3D" id="2.40.50.140">
    <property type="entry name" value="Nucleic acid-binding proteins"/>
    <property type="match status" value="2"/>
</dbReference>
<dbReference type="Gene3D" id="1.10.1510.30">
    <property type="match status" value="1"/>
</dbReference>
<dbReference type="PROSITE" id="PS50126">
    <property type="entry name" value="S1"/>
    <property type="match status" value="2"/>
</dbReference>
<comment type="similarity">
    <text evidence="1">Belongs to the pseudouridine synthase TruD family.</text>
</comment>
<dbReference type="Proteomes" id="UP001165082">
    <property type="component" value="Unassembled WGS sequence"/>
</dbReference>
<evidence type="ECO:0000256" key="5">
    <source>
        <dbReference type="SAM" id="MobiDB-lite"/>
    </source>
</evidence>
<dbReference type="SMART" id="SM00316">
    <property type="entry name" value="S1"/>
    <property type="match status" value="2"/>
</dbReference>
<feature type="domain" description="S1 motif" evidence="7">
    <location>
        <begin position="265"/>
        <end position="343"/>
    </location>
</feature>
<dbReference type="GO" id="GO:0006412">
    <property type="term" value="P:translation"/>
    <property type="evidence" value="ECO:0007669"/>
    <property type="project" value="TreeGrafter"/>
</dbReference>
<comment type="caution">
    <text evidence="9">The sequence shown here is derived from an EMBL/GenBank/DDBJ whole genome shotgun (WGS) entry which is preliminary data.</text>
</comment>
<dbReference type="InterPro" id="IPR042214">
    <property type="entry name" value="TruD_catalytic"/>
</dbReference>
<proteinExistence type="inferred from homology"/>
<dbReference type="InterPro" id="IPR011760">
    <property type="entry name" value="PsdUridine_synth_TruD_insert"/>
</dbReference>
<dbReference type="Pfam" id="PF00575">
    <property type="entry name" value="S1"/>
    <property type="match status" value="2"/>
</dbReference>
<dbReference type="GO" id="GO:0008033">
    <property type="term" value="P:tRNA processing"/>
    <property type="evidence" value="ECO:0007669"/>
    <property type="project" value="UniProtKB-KW"/>
</dbReference>
<feature type="compositionally biased region" description="Basic and acidic residues" evidence="5">
    <location>
        <begin position="218"/>
        <end position="233"/>
    </location>
</feature>
<keyword evidence="10" id="KW-1185">Reference proteome</keyword>
<feature type="compositionally biased region" description="Basic and acidic residues" evidence="5">
    <location>
        <begin position="118"/>
        <end position="129"/>
    </location>
</feature>
<dbReference type="InterPro" id="IPR050437">
    <property type="entry name" value="Ribos_protein_bS1-like"/>
</dbReference>
<evidence type="ECO:0000313" key="10">
    <source>
        <dbReference type="Proteomes" id="UP001165082"/>
    </source>
</evidence>
<accession>A0A9W7AFD9</accession>
<feature type="region of interest" description="Disordered" evidence="5">
    <location>
        <begin position="106"/>
        <end position="140"/>
    </location>
</feature>
<dbReference type="FunFam" id="2.40.50.140:FF:000051">
    <property type="entry name" value="RNA-binding transcriptional accessory protein"/>
    <property type="match status" value="1"/>
</dbReference>
<feature type="domain" description="S1 motif" evidence="7">
    <location>
        <begin position="147"/>
        <end position="216"/>
    </location>
</feature>
<name>A0A9W7AFD9_9STRA</name>
<evidence type="ECO:0000256" key="2">
    <source>
        <dbReference type="ARBA" id="ARBA00022694"/>
    </source>
</evidence>
<feature type="compositionally biased region" description="Gly residues" evidence="5">
    <location>
        <begin position="1138"/>
        <end position="1154"/>
    </location>
</feature>
<dbReference type="InterPro" id="IPR001656">
    <property type="entry name" value="PsdUridine_synth_TruD"/>
</dbReference>
<dbReference type="PROSITE" id="PS50984">
    <property type="entry name" value="TRUD"/>
    <property type="match status" value="1"/>
</dbReference>
<dbReference type="Gene3D" id="3.30.2350.20">
    <property type="entry name" value="TruD, catalytic domain"/>
    <property type="match status" value="1"/>
</dbReference>
<dbReference type="InterPro" id="IPR003029">
    <property type="entry name" value="S1_domain"/>
</dbReference>
<dbReference type="GO" id="GO:0001522">
    <property type="term" value="P:pseudouridine synthesis"/>
    <property type="evidence" value="ECO:0007669"/>
    <property type="project" value="InterPro"/>
</dbReference>
<feature type="compositionally biased region" description="Low complexity" evidence="5">
    <location>
        <begin position="678"/>
        <end position="696"/>
    </location>
</feature>
<evidence type="ECO:0000259" key="7">
    <source>
        <dbReference type="PROSITE" id="PS50126"/>
    </source>
</evidence>
<dbReference type="GO" id="GO:0022627">
    <property type="term" value="C:cytosolic small ribosomal subunit"/>
    <property type="evidence" value="ECO:0007669"/>
    <property type="project" value="TreeGrafter"/>
</dbReference>
<dbReference type="GO" id="GO:0003735">
    <property type="term" value="F:structural constituent of ribosome"/>
    <property type="evidence" value="ECO:0007669"/>
    <property type="project" value="TreeGrafter"/>
</dbReference>
<keyword evidence="3" id="KW-0413">Isomerase</keyword>
<dbReference type="AlphaFoldDB" id="A0A9W7AFD9"/>
<feature type="chain" id="PRO_5040816079" evidence="6">
    <location>
        <begin position="30"/>
        <end position="1166"/>
    </location>
</feature>
<dbReference type="Pfam" id="PF01142">
    <property type="entry name" value="TruD"/>
    <property type="match status" value="1"/>
</dbReference>
<evidence type="ECO:0000256" key="1">
    <source>
        <dbReference type="ARBA" id="ARBA00007953"/>
    </source>
</evidence>
<comment type="function">
    <text evidence="4">Associates with the EF-Tu.GDP complex and induces the exchange of GDP to GTP. It remains bound to the aminoacyl-tRNA.EF-Tu.GTP complex up to the GTP hydrolysis stage on the ribosome.</text>
</comment>
<organism evidence="9 10">
    <name type="scientific">Triparma retinervis</name>
    <dbReference type="NCBI Taxonomy" id="2557542"/>
    <lineage>
        <taxon>Eukaryota</taxon>
        <taxon>Sar</taxon>
        <taxon>Stramenopiles</taxon>
        <taxon>Ochrophyta</taxon>
        <taxon>Bolidophyceae</taxon>
        <taxon>Parmales</taxon>
        <taxon>Triparmaceae</taxon>
        <taxon>Triparma</taxon>
    </lineage>
</organism>
<keyword evidence="6" id="KW-0732">Signal</keyword>
<feature type="domain" description="TRUD" evidence="8">
    <location>
        <begin position="853"/>
        <end position="1093"/>
    </location>
</feature>
<dbReference type="OrthoDB" id="447290at2759"/>
<feature type="region of interest" description="Disordered" evidence="5">
    <location>
        <begin position="217"/>
        <end position="255"/>
    </location>
</feature>
<feature type="compositionally biased region" description="Basic and acidic residues" evidence="5">
    <location>
        <begin position="344"/>
        <end position="365"/>
    </location>
</feature>
<evidence type="ECO:0000313" key="9">
    <source>
        <dbReference type="EMBL" id="GMH66760.1"/>
    </source>
</evidence>
<protein>
    <submittedName>
        <fullName evidence="9">Uncharacterized protein</fullName>
    </submittedName>
</protein>
<dbReference type="InterPro" id="IPR012340">
    <property type="entry name" value="NA-bd_OB-fold"/>
</dbReference>
<dbReference type="SUPFAM" id="SSF55120">
    <property type="entry name" value="Pseudouridine synthase"/>
    <property type="match status" value="1"/>
</dbReference>
<keyword evidence="2" id="KW-0819">tRNA processing</keyword>
<dbReference type="Gene3D" id="3.30.70.3160">
    <property type="match status" value="1"/>
</dbReference>